<dbReference type="AlphaFoldDB" id="A0A9Q0J6K4"/>
<dbReference type="EMBL" id="JAKUCV010005681">
    <property type="protein sequence ID" value="KAJ4830293.1"/>
    <property type="molecule type" value="Genomic_DNA"/>
</dbReference>
<accession>A0A9Q0J6K4</accession>
<name>A0A9Q0J6K4_9ROSI</name>
<dbReference type="Proteomes" id="UP001141552">
    <property type="component" value="Unassembled WGS sequence"/>
</dbReference>
<evidence type="ECO:0000256" key="5">
    <source>
        <dbReference type="ARBA" id="ARBA00022792"/>
    </source>
</evidence>
<keyword evidence="10" id="KW-0670">Pyruvate</keyword>
<evidence type="ECO:0000256" key="8">
    <source>
        <dbReference type="ARBA" id="ARBA00023136"/>
    </source>
</evidence>
<comment type="subcellular location">
    <subcellularLocation>
        <location evidence="1 9">Mitochondrion inner membrane</location>
        <topology evidence="1 9">Multi-pass membrane protein</topology>
    </subcellularLocation>
</comment>
<evidence type="ECO:0000256" key="6">
    <source>
        <dbReference type="ARBA" id="ARBA00022989"/>
    </source>
</evidence>
<keyword evidence="3 9" id="KW-0813">Transport</keyword>
<dbReference type="GO" id="GO:0006850">
    <property type="term" value="P:pyruvate import into mitochondria"/>
    <property type="evidence" value="ECO:0007669"/>
    <property type="project" value="InterPro"/>
</dbReference>
<reference evidence="10" key="1">
    <citation type="submission" date="2022-02" db="EMBL/GenBank/DDBJ databases">
        <authorList>
            <person name="Henning P.M."/>
            <person name="McCubbin A.G."/>
            <person name="Shore J.S."/>
        </authorList>
    </citation>
    <scope>NUCLEOTIDE SEQUENCE</scope>
    <source>
        <strain evidence="10">F60SS</strain>
        <tissue evidence="10">Leaves</tissue>
    </source>
</reference>
<dbReference type="GO" id="GO:0005743">
    <property type="term" value="C:mitochondrial inner membrane"/>
    <property type="evidence" value="ECO:0007669"/>
    <property type="project" value="UniProtKB-SubCell"/>
</dbReference>
<comment type="caution">
    <text evidence="10">The sequence shown here is derived from an EMBL/GenBank/DDBJ whole genome shotgun (WGS) entry which is preliminary data.</text>
</comment>
<dbReference type="InterPro" id="IPR005336">
    <property type="entry name" value="MPC"/>
</dbReference>
<sequence>MAASNFQKFWNHPAGPKTIHFWAPTFKWGLIIANIADATKPPEQLSYPQQSALACSGVIWAKYGTVITPRNWNLSSVNGAMSATAVYQLARKIQ</sequence>
<evidence type="ECO:0000256" key="1">
    <source>
        <dbReference type="ARBA" id="ARBA00004448"/>
    </source>
</evidence>
<keyword evidence="7 9" id="KW-0496">Mitochondrion</keyword>
<evidence type="ECO:0000256" key="3">
    <source>
        <dbReference type="ARBA" id="ARBA00022448"/>
    </source>
</evidence>
<dbReference type="OrthoDB" id="869189at2759"/>
<evidence type="ECO:0000256" key="7">
    <source>
        <dbReference type="ARBA" id="ARBA00023128"/>
    </source>
</evidence>
<gene>
    <name evidence="10" type="primary">MPC4_3</name>
    <name evidence="10" type="ORF">Tsubulata_048749</name>
</gene>
<dbReference type="PANTHER" id="PTHR14154">
    <property type="entry name" value="UPF0041 BRAIN PROTEIN 44-RELATED"/>
    <property type="match status" value="1"/>
</dbReference>
<comment type="function">
    <text evidence="9">Mediates the uptake of pyruvate into mitochondria.</text>
</comment>
<dbReference type="Pfam" id="PF03650">
    <property type="entry name" value="MPC"/>
    <property type="match status" value="1"/>
</dbReference>
<evidence type="ECO:0000256" key="4">
    <source>
        <dbReference type="ARBA" id="ARBA00022692"/>
    </source>
</evidence>
<evidence type="ECO:0000313" key="10">
    <source>
        <dbReference type="EMBL" id="KAJ4830293.1"/>
    </source>
</evidence>
<keyword evidence="8" id="KW-0472">Membrane</keyword>
<protein>
    <recommendedName>
        <fullName evidence="9">Mitochondrial pyruvate carrier</fullName>
    </recommendedName>
</protein>
<proteinExistence type="inferred from homology"/>
<organism evidence="10 11">
    <name type="scientific">Turnera subulata</name>
    <dbReference type="NCBI Taxonomy" id="218843"/>
    <lineage>
        <taxon>Eukaryota</taxon>
        <taxon>Viridiplantae</taxon>
        <taxon>Streptophyta</taxon>
        <taxon>Embryophyta</taxon>
        <taxon>Tracheophyta</taxon>
        <taxon>Spermatophyta</taxon>
        <taxon>Magnoliopsida</taxon>
        <taxon>eudicotyledons</taxon>
        <taxon>Gunneridae</taxon>
        <taxon>Pentapetalae</taxon>
        <taxon>rosids</taxon>
        <taxon>fabids</taxon>
        <taxon>Malpighiales</taxon>
        <taxon>Passifloraceae</taxon>
        <taxon>Turnera</taxon>
    </lineage>
</organism>
<keyword evidence="5 9" id="KW-0999">Mitochondrion inner membrane</keyword>
<keyword evidence="11" id="KW-1185">Reference proteome</keyword>
<evidence type="ECO:0000256" key="9">
    <source>
        <dbReference type="RuleBase" id="RU363100"/>
    </source>
</evidence>
<keyword evidence="4" id="KW-0812">Transmembrane</keyword>
<evidence type="ECO:0000313" key="11">
    <source>
        <dbReference type="Proteomes" id="UP001141552"/>
    </source>
</evidence>
<keyword evidence="6" id="KW-1133">Transmembrane helix</keyword>
<comment type="similarity">
    <text evidence="2 9">Belongs to the mitochondrial pyruvate carrier (MPC) (TC 2.A.105) family.</text>
</comment>
<evidence type="ECO:0000256" key="2">
    <source>
        <dbReference type="ARBA" id="ARBA00006416"/>
    </source>
</evidence>
<reference evidence="10" key="2">
    <citation type="journal article" date="2023" name="Plants (Basel)">
        <title>Annotation of the Turnera subulata (Passifloraceae) Draft Genome Reveals the S-Locus Evolved after the Divergence of Turneroideae from Passifloroideae in a Stepwise Manner.</title>
        <authorList>
            <person name="Henning P.M."/>
            <person name="Roalson E.H."/>
            <person name="Mir W."/>
            <person name="McCubbin A.G."/>
            <person name="Shore J.S."/>
        </authorList>
    </citation>
    <scope>NUCLEOTIDE SEQUENCE</scope>
    <source>
        <strain evidence="10">F60SS</strain>
    </source>
</reference>